<dbReference type="SUPFAM" id="SSF48498">
    <property type="entry name" value="Tetracyclin repressor-like, C-terminal domain"/>
    <property type="match status" value="1"/>
</dbReference>
<evidence type="ECO:0000313" key="4">
    <source>
        <dbReference type="EMBL" id="MBD8032630.1"/>
    </source>
</evidence>
<gene>
    <name evidence="4" type="ORF">H9632_06080</name>
</gene>
<proteinExistence type="predicted"/>
<dbReference type="SUPFAM" id="SSF46689">
    <property type="entry name" value="Homeodomain-like"/>
    <property type="match status" value="1"/>
</dbReference>
<dbReference type="InterPro" id="IPR009057">
    <property type="entry name" value="Homeodomain-like_sf"/>
</dbReference>
<feature type="DNA-binding region" description="H-T-H motif" evidence="2">
    <location>
        <begin position="43"/>
        <end position="62"/>
    </location>
</feature>
<dbReference type="EMBL" id="JACSPW010000004">
    <property type="protein sequence ID" value="MBD8032630.1"/>
    <property type="molecule type" value="Genomic_DNA"/>
</dbReference>
<keyword evidence="1 2" id="KW-0238">DNA-binding</keyword>
<dbReference type="PANTHER" id="PTHR43479:SF11">
    <property type="entry name" value="ACREF_ENVCD OPERON REPRESSOR-RELATED"/>
    <property type="match status" value="1"/>
</dbReference>
<evidence type="ECO:0000313" key="5">
    <source>
        <dbReference type="Proteomes" id="UP000600565"/>
    </source>
</evidence>
<evidence type="ECO:0000256" key="2">
    <source>
        <dbReference type="PROSITE-ProRule" id="PRU00335"/>
    </source>
</evidence>
<organism evidence="4 5">
    <name type="scientific">Solibacillus merdavium</name>
    <dbReference type="NCBI Taxonomy" id="2762218"/>
    <lineage>
        <taxon>Bacteria</taxon>
        <taxon>Bacillati</taxon>
        <taxon>Bacillota</taxon>
        <taxon>Bacilli</taxon>
        <taxon>Bacillales</taxon>
        <taxon>Caryophanaceae</taxon>
        <taxon>Solibacillus</taxon>
    </lineage>
</organism>
<name>A0ABR8XL12_9BACL</name>
<comment type="caution">
    <text evidence="4">The sequence shown here is derived from an EMBL/GenBank/DDBJ whole genome shotgun (WGS) entry which is preliminary data.</text>
</comment>
<dbReference type="Pfam" id="PF17932">
    <property type="entry name" value="TetR_C_24"/>
    <property type="match status" value="1"/>
</dbReference>
<dbReference type="Proteomes" id="UP000600565">
    <property type="component" value="Unassembled WGS sequence"/>
</dbReference>
<dbReference type="PRINTS" id="PR00455">
    <property type="entry name" value="HTHTETR"/>
</dbReference>
<dbReference type="InterPro" id="IPR036271">
    <property type="entry name" value="Tet_transcr_reg_TetR-rel_C_sf"/>
</dbReference>
<reference evidence="4 5" key="1">
    <citation type="submission" date="2020-08" db="EMBL/GenBank/DDBJ databases">
        <title>A Genomic Blueprint of the Chicken Gut Microbiome.</title>
        <authorList>
            <person name="Gilroy R."/>
            <person name="Ravi A."/>
            <person name="Getino M."/>
            <person name="Pursley I."/>
            <person name="Horton D.L."/>
            <person name="Alikhan N.-F."/>
            <person name="Baker D."/>
            <person name="Gharbi K."/>
            <person name="Hall N."/>
            <person name="Watson M."/>
            <person name="Adriaenssens E.M."/>
            <person name="Foster-Nyarko E."/>
            <person name="Jarju S."/>
            <person name="Secka A."/>
            <person name="Antonio M."/>
            <person name="Oren A."/>
            <person name="Chaudhuri R."/>
            <person name="La Ragione R.M."/>
            <person name="Hildebrand F."/>
            <person name="Pallen M.J."/>
        </authorList>
    </citation>
    <scope>NUCLEOTIDE SEQUENCE [LARGE SCALE GENOMIC DNA]</scope>
    <source>
        <strain evidence="4 5">Sa1YVA6</strain>
    </source>
</reference>
<dbReference type="InterPro" id="IPR041490">
    <property type="entry name" value="KstR2_TetR_C"/>
</dbReference>
<dbReference type="Pfam" id="PF00440">
    <property type="entry name" value="TetR_N"/>
    <property type="match status" value="1"/>
</dbReference>
<keyword evidence="5" id="KW-1185">Reference proteome</keyword>
<protein>
    <submittedName>
        <fullName evidence="4">TetR/AcrR family transcriptional regulator</fullName>
    </submittedName>
</protein>
<evidence type="ECO:0000256" key="1">
    <source>
        <dbReference type="ARBA" id="ARBA00023125"/>
    </source>
</evidence>
<dbReference type="Gene3D" id="1.10.10.60">
    <property type="entry name" value="Homeodomain-like"/>
    <property type="match status" value="1"/>
</dbReference>
<evidence type="ECO:0000259" key="3">
    <source>
        <dbReference type="PROSITE" id="PS50977"/>
    </source>
</evidence>
<dbReference type="InterPro" id="IPR050624">
    <property type="entry name" value="HTH-type_Tx_Regulator"/>
</dbReference>
<accession>A0ABR8XL12</accession>
<dbReference type="PROSITE" id="PS50977">
    <property type="entry name" value="HTH_TETR_2"/>
    <property type="match status" value="1"/>
</dbReference>
<dbReference type="PANTHER" id="PTHR43479">
    <property type="entry name" value="ACREF/ENVCD OPERON REPRESSOR-RELATED"/>
    <property type="match status" value="1"/>
</dbReference>
<feature type="domain" description="HTH tetR-type" evidence="3">
    <location>
        <begin position="20"/>
        <end position="80"/>
    </location>
</feature>
<dbReference type="RefSeq" id="WP_191703228.1">
    <property type="nucleotide sequence ID" value="NZ_JACSPW010000004.1"/>
</dbReference>
<dbReference type="Gene3D" id="1.10.357.10">
    <property type="entry name" value="Tetracycline Repressor, domain 2"/>
    <property type="match status" value="1"/>
</dbReference>
<sequence length="211" mass="24582">MANNDKLHVRSSIKDENKIIERRQQIIDAGVKLFKEKGFHRATTRELAKAAGFSIGTLYEYIRTKEDVLFLVCDNIFNEVTECLLEFPSEIGSVASLEKAIRQYYLLIDKMPEEFTIMYQETKSLPKEAMHYILDKEMEMVAIFERILKDCVDSGNLSLSNAAIYLAAHQIVVQGQSWAFRKWALQKRYTIEEYIKLQTTMFLQGIMQFEK</sequence>
<dbReference type="InterPro" id="IPR001647">
    <property type="entry name" value="HTH_TetR"/>
</dbReference>